<reference evidence="6 7" key="1">
    <citation type="submission" date="2021-02" db="EMBL/GenBank/DDBJ databases">
        <title>Variation within the Batrachochytrium salamandrivorans European outbreak.</title>
        <authorList>
            <person name="Kelly M."/>
            <person name="Pasmans F."/>
            <person name="Shea T.P."/>
            <person name="Munoz J.F."/>
            <person name="Carranza S."/>
            <person name="Cuomo C.A."/>
            <person name="Martel A."/>
        </authorList>
    </citation>
    <scope>NUCLEOTIDE SEQUENCE [LARGE SCALE GENOMIC DNA]</scope>
    <source>
        <strain evidence="6 7">AMFP18/2</strain>
    </source>
</reference>
<dbReference type="InterPro" id="IPR000742">
    <property type="entry name" value="EGF"/>
</dbReference>
<feature type="region of interest" description="Disordered" evidence="1">
    <location>
        <begin position="586"/>
        <end position="617"/>
    </location>
</feature>
<organism evidence="6 7">
    <name type="scientific">Batrachochytrium salamandrivorans</name>
    <dbReference type="NCBI Taxonomy" id="1357716"/>
    <lineage>
        <taxon>Eukaryota</taxon>
        <taxon>Fungi</taxon>
        <taxon>Fungi incertae sedis</taxon>
        <taxon>Chytridiomycota</taxon>
        <taxon>Chytridiomycota incertae sedis</taxon>
        <taxon>Chytridiomycetes</taxon>
        <taxon>Rhizophydiales</taxon>
        <taxon>Rhizophydiales incertae sedis</taxon>
        <taxon>Batrachochytrium</taxon>
    </lineage>
</organism>
<evidence type="ECO:0000313" key="7">
    <source>
        <dbReference type="Proteomes" id="UP001648503"/>
    </source>
</evidence>
<gene>
    <name evidence="6" type="ORF">BASA50_003246</name>
</gene>
<feature type="compositionally biased region" description="Pro residues" evidence="1">
    <location>
        <begin position="412"/>
        <end position="436"/>
    </location>
</feature>
<feature type="chain" id="PRO_5047402115" description="EGF-like domain-containing protein" evidence="3">
    <location>
        <begin position="21"/>
        <end position="709"/>
    </location>
</feature>
<keyword evidence="2" id="KW-1133">Transmembrane helix</keyword>
<evidence type="ECO:0000256" key="3">
    <source>
        <dbReference type="SAM" id="SignalP"/>
    </source>
</evidence>
<keyword evidence="2" id="KW-0472">Membrane</keyword>
<dbReference type="Gene3D" id="2.10.25.10">
    <property type="entry name" value="Laminin"/>
    <property type="match status" value="1"/>
</dbReference>
<dbReference type="PROSITE" id="PS00022">
    <property type="entry name" value="EGF_1"/>
    <property type="match status" value="1"/>
</dbReference>
<comment type="caution">
    <text evidence="6">The sequence shown here is derived from an EMBL/GenBank/DDBJ whole genome shotgun (WGS) entry which is preliminary data.</text>
</comment>
<keyword evidence="2" id="KW-0812">Transmembrane</keyword>
<dbReference type="PROSITE" id="PS01186">
    <property type="entry name" value="EGF_2"/>
    <property type="match status" value="1"/>
</dbReference>
<dbReference type="PANTHER" id="PTHR31002">
    <property type="entry name" value="SERIPAUPERIN"/>
    <property type="match status" value="1"/>
</dbReference>
<evidence type="ECO:0000256" key="1">
    <source>
        <dbReference type="SAM" id="MobiDB-lite"/>
    </source>
</evidence>
<dbReference type="InterPro" id="IPR050788">
    <property type="entry name" value="Yeast_SRP1/TIP1_CWP"/>
</dbReference>
<sequence>MLSRLIITFLCAAVIGSVSGAFMTFDPAPVFFEDIEETINFSAKLNNKPTEEVTVHFNHPFMSMSTCVIVFNPNNWDVPRQITGVPAPLFVGSSEPPKQLTFNSKLLARAETVGPLSAELSSVDTLKVTQTNAFSHFCFIAESITHTFDGLEFFFNKPGWYRMMSTRDIEVQVFMDEFTAGLPCIKKVLFRYGSSVMGMDVSGPTKGVGEYSVTEVTQNTNGLRYTPGTEAGDHKIDFPYGLELHLEAVNCNGIVSLHVNLARAAGYPLPGGLCNIPRADSPDNRLMGFDGKFPELCVESQKTHRQNLLLLLLLLLLLTAATTTAAATTTTTTAAATTAAATTTTTTTTTTTATADFFTTTSSSTTISFSTYVSSFTMDLSKSTLSPTITYALSSTTITTSPSTTSTTSPYLPDPPAPGGYVHPPPPSPGEYVRPPPPPDVVVEIKKCCQSIFNIPSCNAIVPTEPYIQSCILDAQTFGSYVLSDKVKQTYLAKCRALTDDMILDPTKDVIDQGTKIRKEYGFGDGTCTNSCSGKGACIDFGCACSPGFSGMDCSMDLTKATQYDPSVNQYRINVNVTIVQQQMEQHSKMPGSVPSATSIPSVPYDTPAPSVHSTPSVPYATPAPSVSYATPAPSVHSTPSVDKSLASYVGYLPKPSTASPQIAKKSQPAYPKPYDDFQKPIFSSAISFSSLHMVSAAAVVITSYILLL</sequence>
<protein>
    <recommendedName>
        <fullName evidence="4 5">EGF-like domain-containing protein</fullName>
    </recommendedName>
</protein>
<keyword evidence="3" id="KW-0732">Signal</keyword>
<name>A0ABQ8FM58_9FUNG</name>
<proteinExistence type="predicted"/>
<feature type="region of interest" description="Disordered" evidence="1">
    <location>
        <begin position="398"/>
        <end position="436"/>
    </location>
</feature>
<accession>A0ABQ8FM58</accession>
<feature type="signal peptide" evidence="3">
    <location>
        <begin position="1"/>
        <end position="20"/>
    </location>
</feature>
<feature type="compositionally biased region" description="Low complexity" evidence="1">
    <location>
        <begin position="398"/>
        <end position="410"/>
    </location>
</feature>
<evidence type="ECO:0000259" key="5">
    <source>
        <dbReference type="PROSITE" id="PS01186"/>
    </source>
</evidence>
<feature type="transmembrane region" description="Helical" evidence="2">
    <location>
        <begin position="682"/>
        <end position="708"/>
    </location>
</feature>
<keyword evidence="7" id="KW-1185">Reference proteome</keyword>
<dbReference type="PANTHER" id="PTHR31002:SF34">
    <property type="entry name" value="CELL WALL PROTEIN CWP1-RELATED"/>
    <property type="match status" value="1"/>
</dbReference>
<evidence type="ECO:0000313" key="6">
    <source>
        <dbReference type="EMBL" id="KAH6599104.1"/>
    </source>
</evidence>
<feature type="domain" description="EGF-like" evidence="4 5">
    <location>
        <begin position="543"/>
        <end position="554"/>
    </location>
</feature>
<dbReference type="Proteomes" id="UP001648503">
    <property type="component" value="Unassembled WGS sequence"/>
</dbReference>
<evidence type="ECO:0000259" key="4">
    <source>
        <dbReference type="PROSITE" id="PS00022"/>
    </source>
</evidence>
<evidence type="ECO:0000256" key="2">
    <source>
        <dbReference type="SAM" id="Phobius"/>
    </source>
</evidence>
<dbReference type="EMBL" id="JAFCIX010000077">
    <property type="protein sequence ID" value="KAH6599104.1"/>
    <property type="molecule type" value="Genomic_DNA"/>
</dbReference>